<accession>A0A0K1PTT6</accession>
<organism evidence="1 2">
    <name type="scientific">Labilithrix luteola</name>
    <dbReference type="NCBI Taxonomy" id="1391654"/>
    <lineage>
        <taxon>Bacteria</taxon>
        <taxon>Pseudomonadati</taxon>
        <taxon>Myxococcota</taxon>
        <taxon>Polyangia</taxon>
        <taxon>Polyangiales</taxon>
        <taxon>Labilitrichaceae</taxon>
        <taxon>Labilithrix</taxon>
    </lineage>
</organism>
<evidence type="ECO:0000313" key="2">
    <source>
        <dbReference type="Proteomes" id="UP000064967"/>
    </source>
</evidence>
<sequence>MRGAMVRGRLCDRVDRASVHHADLLAVDASTSPSDASSKFVQEALGDFGAAAVSTRQTLPEPHPSDMHENPLGHVVCSSHVVEP</sequence>
<evidence type="ECO:0000313" key="1">
    <source>
        <dbReference type="EMBL" id="AKU96544.1"/>
    </source>
</evidence>
<proteinExistence type="predicted"/>
<reference evidence="1 2" key="1">
    <citation type="submission" date="2015-08" db="EMBL/GenBank/DDBJ databases">
        <authorList>
            <person name="Babu N.S."/>
            <person name="Beckwith C.J."/>
            <person name="Beseler K.G."/>
            <person name="Brison A."/>
            <person name="Carone J.V."/>
            <person name="Caskin T.P."/>
            <person name="Diamond M."/>
            <person name="Durham M.E."/>
            <person name="Foxe J.M."/>
            <person name="Go M."/>
            <person name="Henderson B.A."/>
            <person name="Jones I.B."/>
            <person name="McGettigan J.A."/>
            <person name="Micheletti S.J."/>
            <person name="Nasrallah M.E."/>
            <person name="Ortiz D."/>
            <person name="Piller C.R."/>
            <person name="Privatt S.R."/>
            <person name="Schneider S.L."/>
            <person name="Sharp S."/>
            <person name="Smith T.C."/>
            <person name="Stanton J.D."/>
            <person name="Ullery H.E."/>
            <person name="Wilson R.J."/>
            <person name="Serrano M.G."/>
            <person name="Buck G."/>
            <person name="Lee V."/>
            <person name="Wang Y."/>
            <person name="Carvalho R."/>
            <person name="Voegtly L."/>
            <person name="Shi R."/>
            <person name="Duckworth R."/>
            <person name="Johnson A."/>
            <person name="Loviza R."/>
            <person name="Walstead R."/>
            <person name="Shah Z."/>
            <person name="Kiflezghi M."/>
            <person name="Wade K."/>
            <person name="Ball S.L."/>
            <person name="Bradley K.W."/>
            <person name="Asai D.J."/>
            <person name="Bowman C.A."/>
            <person name="Russell D.A."/>
            <person name="Pope W.H."/>
            <person name="Jacobs-Sera D."/>
            <person name="Hendrix R.W."/>
            <person name="Hatfull G.F."/>
        </authorList>
    </citation>
    <scope>NUCLEOTIDE SEQUENCE [LARGE SCALE GENOMIC DNA]</scope>
    <source>
        <strain evidence="1 2">DSM 27648</strain>
    </source>
</reference>
<dbReference type="AlphaFoldDB" id="A0A0K1PTT6"/>
<protein>
    <submittedName>
        <fullName evidence="1">Uncharacterized protein</fullName>
    </submittedName>
</protein>
<name>A0A0K1PTT6_9BACT</name>
<dbReference type="Proteomes" id="UP000064967">
    <property type="component" value="Chromosome"/>
</dbReference>
<keyword evidence="2" id="KW-1185">Reference proteome</keyword>
<gene>
    <name evidence="1" type="ORF">AKJ09_03208</name>
</gene>
<dbReference type="KEGG" id="llu:AKJ09_03208"/>
<dbReference type="EMBL" id="CP012333">
    <property type="protein sequence ID" value="AKU96544.1"/>
    <property type="molecule type" value="Genomic_DNA"/>
</dbReference>